<accession>A0A4R6Y589</accession>
<gene>
    <name evidence="2" type="ORF">DFR44_12030</name>
</gene>
<proteinExistence type="predicted"/>
<evidence type="ECO:0000313" key="3">
    <source>
        <dbReference type="Proteomes" id="UP000294480"/>
    </source>
</evidence>
<dbReference type="RefSeq" id="WP_133621129.1">
    <property type="nucleotide sequence ID" value="NZ_SNZE01000020.1"/>
</dbReference>
<keyword evidence="1" id="KW-0472">Membrane</keyword>
<organism evidence="2 3">
    <name type="scientific">Hydromonas duriensis</name>
    <dbReference type="NCBI Taxonomy" id="1527608"/>
    <lineage>
        <taxon>Bacteria</taxon>
        <taxon>Pseudomonadati</taxon>
        <taxon>Pseudomonadota</taxon>
        <taxon>Betaproteobacteria</taxon>
        <taxon>Burkholderiales</taxon>
        <taxon>Burkholderiaceae</taxon>
        <taxon>Hydromonas</taxon>
    </lineage>
</organism>
<feature type="transmembrane region" description="Helical" evidence="1">
    <location>
        <begin position="31"/>
        <end position="50"/>
    </location>
</feature>
<dbReference type="InterPro" id="IPR003744">
    <property type="entry name" value="YhhQ"/>
</dbReference>
<name>A0A4R6Y589_9BURK</name>
<feature type="transmembrane region" description="Helical" evidence="1">
    <location>
        <begin position="62"/>
        <end position="81"/>
    </location>
</feature>
<dbReference type="Pfam" id="PF02592">
    <property type="entry name" value="Vut_1"/>
    <property type="match status" value="1"/>
</dbReference>
<feature type="transmembrane region" description="Helical" evidence="1">
    <location>
        <begin position="152"/>
        <end position="170"/>
    </location>
</feature>
<dbReference type="Proteomes" id="UP000294480">
    <property type="component" value="Unassembled WGS sequence"/>
</dbReference>
<dbReference type="OrthoDB" id="1796647at2"/>
<feature type="transmembrane region" description="Helical" evidence="1">
    <location>
        <begin position="122"/>
        <end position="146"/>
    </location>
</feature>
<comment type="caution">
    <text evidence="2">The sequence shown here is derived from an EMBL/GenBank/DDBJ whole genome shotgun (WGS) entry which is preliminary data.</text>
</comment>
<feature type="transmembrane region" description="Helical" evidence="1">
    <location>
        <begin position="87"/>
        <end position="110"/>
    </location>
</feature>
<evidence type="ECO:0008006" key="4">
    <source>
        <dbReference type="Google" id="ProtNLM"/>
    </source>
</evidence>
<reference evidence="2 3" key="1">
    <citation type="submission" date="2019-03" db="EMBL/GenBank/DDBJ databases">
        <title>Genomic Encyclopedia of Type Strains, Phase IV (KMG-IV): sequencing the most valuable type-strain genomes for metagenomic binning, comparative biology and taxonomic classification.</title>
        <authorList>
            <person name="Goeker M."/>
        </authorList>
    </citation>
    <scope>NUCLEOTIDE SEQUENCE [LARGE SCALE GENOMIC DNA]</scope>
    <source>
        <strain evidence="2 3">DSM 102852</strain>
    </source>
</reference>
<keyword evidence="3" id="KW-1185">Reference proteome</keyword>
<protein>
    <recommendedName>
        <fullName evidence="4">Queuosine precursor transporter</fullName>
    </recommendedName>
</protein>
<evidence type="ECO:0000256" key="1">
    <source>
        <dbReference type="SAM" id="Phobius"/>
    </source>
</evidence>
<evidence type="ECO:0000313" key="2">
    <source>
        <dbReference type="EMBL" id="TDR30520.1"/>
    </source>
</evidence>
<dbReference type="EMBL" id="SNZE01000020">
    <property type="protein sequence ID" value="TDR30520.1"/>
    <property type="molecule type" value="Genomic_DNA"/>
</dbReference>
<dbReference type="AlphaFoldDB" id="A0A4R6Y589"/>
<keyword evidence="1" id="KW-1133">Transmembrane helix</keyword>
<sequence>MINLFSVLYLLTVVFANLAFAFFMQGDDMHQLLIIDGVICFFMIGFDMAIRDKLHDAWEHTGLFWKMPTLILLGSVISFLINRNAGQVALASFAAFASAGMVDFLVYHVLREHSHWQRVNGSNILSAAVDSLVFPLIAFGLPMQWLFFSVEFLTKVLGGVVCFFAITLFLRNKLQAQSKS</sequence>
<keyword evidence="1" id="KW-0812">Transmembrane</keyword>